<feature type="transmembrane region" description="Helical" evidence="2">
    <location>
        <begin position="50"/>
        <end position="68"/>
    </location>
</feature>
<feature type="transmembrane region" description="Helical" evidence="2">
    <location>
        <begin position="12"/>
        <end position="29"/>
    </location>
</feature>
<dbReference type="EMBL" id="JAFEMO010000010">
    <property type="protein sequence ID" value="KAH7560426.1"/>
    <property type="molecule type" value="Genomic_DNA"/>
</dbReference>
<dbReference type="PANTHER" id="PTHR34268">
    <property type="entry name" value="OS01G0321850 PROTEIN"/>
    <property type="match status" value="1"/>
</dbReference>
<dbReference type="Proteomes" id="UP000827721">
    <property type="component" value="Unassembled WGS sequence"/>
</dbReference>
<proteinExistence type="predicted"/>
<protein>
    <submittedName>
        <fullName evidence="3">Uncharacterized protein</fullName>
    </submittedName>
</protein>
<feature type="compositionally biased region" description="Polar residues" evidence="1">
    <location>
        <begin position="143"/>
        <end position="155"/>
    </location>
</feature>
<accession>A0ABQ8HH98</accession>
<gene>
    <name evidence="3" type="ORF">JRO89_XS10G0015200</name>
</gene>
<name>A0ABQ8HH98_9ROSI</name>
<evidence type="ECO:0000313" key="4">
    <source>
        <dbReference type="Proteomes" id="UP000827721"/>
    </source>
</evidence>
<comment type="caution">
    <text evidence="3">The sequence shown here is derived from an EMBL/GenBank/DDBJ whole genome shotgun (WGS) entry which is preliminary data.</text>
</comment>
<dbReference type="PANTHER" id="PTHR34268:SF8">
    <property type="entry name" value="FAE DOMAIN-CONTAINING PROTEIN"/>
    <property type="match status" value="1"/>
</dbReference>
<feature type="region of interest" description="Disordered" evidence="1">
    <location>
        <begin position="138"/>
        <end position="164"/>
    </location>
</feature>
<reference evidence="3 4" key="1">
    <citation type="submission" date="2021-02" db="EMBL/GenBank/DDBJ databases">
        <title>Plant Genome Project.</title>
        <authorList>
            <person name="Zhang R.-G."/>
        </authorList>
    </citation>
    <scope>NUCLEOTIDE SEQUENCE [LARGE SCALE GENOMIC DNA]</scope>
    <source>
        <tissue evidence="3">Leaves</tissue>
    </source>
</reference>
<evidence type="ECO:0000256" key="1">
    <source>
        <dbReference type="SAM" id="MobiDB-lite"/>
    </source>
</evidence>
<keyword evidence="2" id="KW-1133">Transmembrane helix</keyword>
<keyword evidence="2" id="KW-0812">Transmembrane</keyword>
<feature type="transmembrane region" description="Helical" evidence="2">
    <location>
        <begin position="80"/>
        <end position="98"/>
    </location>
</feature>
<evidence type="ECO:0000256" key="2">
    <source>
        <dbReference type="SAM" id="Phobius"/>
    </source>
</evidence>
<keyword evidence="4" id="KW-1185">Reference proteome</keyword>
<evidence type="ECO:0000313" key="3">
    <source>
        <dbReference type="EMBL" id="KAH7560426.1"/>
    </source>
</evidence>
<sequence>MEMEWSSAEDVLMKIGVFVLVQVLVYLILSNSSDIFSKNKMMRSLSFKPARSVSIRRILAAISDIPLGGEAATPLPRDDALMKIAIFVLVQVLVYLILSNSSDIFSKNRMMRSLSFKPARSVSIHRILAAISDIPPGGEAASPLSTGSRSASQEFPINIEGKES</sequence>
<organism evidence="3 4">
    <name type="scientific">Xanthoceras sorbifolium</name>
    <dbReference type="NCBI Taxonomy" id="99658"/>
    <lineage>
        <taxon>Eukaryota</taxon>
        <taxon>Viridiplantae</taxon>
        <taxon>Streptophyta</taxon>
        <taxon>Embryophyta</taxon>
        <taxon>Tracheophyta</taxon>
        <taxon>Spermatophyta</taxon>
        <taxon>Magnoliopsida</taxon>
        <taxon>eudicotyledons</taxon>
        <taxon>Gunneridae</taxon>
        <taxon>Pentapetalae</taxon>
        <taxon>rosids</taxon>
        <taxon>malvids</taxon>
        <taxon>Sapindales</taxon>
        <taxon>Sapindaceae</taxon>
        <taxon>Xanthoceroideae</taxon>
        <taxon>Xanthoceras</taxon>
    </lineage>
</organism>
<keyword evidence="2" id="KW-0472">Membrane</keyword>